<protein>
    <submittedName>
        <fullName evidence="2">Uncharacterized protein</fullName>
    </submittedName>
</protein>
<keyword evidence="1" id="KW-0812">Transmembrane</keyword>
<keyword evidence="3" id="KW-1185">Reference proteome</keyword>
<dbReference type="RefSeq" id="WP_030064101.1">
    <property type="nucleotide sequence ID" value="NZ_JRKI01000033.1"/>
</dbReference>
<reference evidence="2 3" key="1">
    <citation type="submission" date="2014-09" db="EMBL/GenBank/DDBJ databases">
        <title>Draft genome sequence of Streptomyces natalensis ATCC 27448, producer of the antifungal pimaricin.</title>
        <authorList>
            <person name="Mendes M.V."/>
            <person name="Beites T."/>
            <person name="Pires S."/>
            <person name="Santos C.L."/>
            <person name="Moradas-Ferreira P."/>
        </authorList>
    </citation>
    <scope>NUCLEOTIDE SEQUENCE [LARGE SCALE GENOMIC DNA]</scope>
    <source>
        <strain evidence="2 3">ATCC 27448</strain>
    </source>
</reference>
<dbReference type="Proteomes" id="UP000032458">
    <property type="component" value="Unassembled WGS sequence"/>
</dbReference>
<keyword evidence="1" id="KW-1133">Transmembrane helix</keyword>
<evidence type="ECO:0000313" key="3">
    <source>
        <dbReference type="Proteomes" id="UP000032458"/>
    </source>
</evidence>
<evidence type="ECO:0000256" key="1">
    <source>
        <dbReference type="SAM" id="Phobius"/>
    </source>
</evidence>
<accession>A0A0D7CJN3</accession>
<feature type="transmembrane region" description="Helical" evidence="1">
    <location>
        <begin position="16"/>
        <end position="36"/>
    </location>
</feature>
<sequence>MTAPPPRTEPLLTQRAVLVLLTAAFFGLVVGGLTYFSAGDVASAVLAGLACTGASTLGLHQLIG</sequence>
<comment type="caution">
    <text evidence="2">The sequence shown here is derived from an EMBL/GenBank/DDBJ whole genome shotgun (WGS) entry which is preliminary data.</text>
</comment>
<organism evidence="2 3">
    <name type="scientific">Streptomyces natalensis ATCC 27448</name>
    <dbReference type="NCBI Taxonomy" id="1240678"/>
    <lineage>
        <taxon>Bacteria</taxon>
        <taxon>Bacillati</taxon>
        <taxon>Actinomycetota</taxon>
        <taxon>Actinomycetes</taxon>
        <taxon>Kitasatosporales</taxon>
        <taxon>Streptomycetaceae</taxon>
        <taxon>Streptomyces</taxon>
    </lineage>
</organism>
<keyword evidence="1" id="KW-0472">Membrane</keyword>
<name>A0A0D7CJN3_9ACTN</name>
<dbReference type="AlphaFoldDB" id="A0A0D7CJN3"/>
<gene>
    <name evidence="2" type="ORF">SNA_25840</name>
</gene>
<dbReference type="EMBL" id="JRKI01000033">
    <property type="protein sequence ID" value="KIZ15642.1"/>
    <property type="molecule type" value="Genomic_DNA"/>
</dbReference>
<dbReference type="PATRIC" id="fig|1240678.4.peg.5504"/>
<feature type="transmembrane region" description="Helical" evidence="1">
    <location>
        <begin position="42"/>
        <end position="63"/>
    </location>
</feature>
<proteinExistence type="predicted"/>
<evidence type="ECO:0000313" key="2">
    <source>
        <dbReference type="EMBL" id="KIZ15642.1"/>
    </source>
</evidence>